<feature type="transmembrane region" description="Helical" evidence="2">
    <location>
        <begin position="33"/>
        <end position="52"/>
    </location>
</feature>
<reference evidence="3 4" key="1">
    <citation type="journal article" date="2016" name="Int. J. Syst. Evol. Microbiol.">
        <title>Tessaracoccus flavus sp. nov., isolated from the drainage system of a lindane-producing factory.</title>
        <authorList>
            <person name="Kumari R."/>
            <person name="Singh P."/>
            <person name="Schumann P."/>
            <person name="Lal R."/>
        </authorList>
    </citation>
    <scope>NUCLEOTIDE SEQUENCE [LARGE SCALE GENOMIC DNA]</scope>
    <source>
        <strain evidence="3 4">RP1T</strain>
    </source>
</reference>
<evidence type="ECO:0000313" key="3">
    <source>
        <dbReference type="EMBL" id="AQP44075.1"/>
    </source>
</evidence>
<dbReference type="PANTHER" id="PTHR42736:SF1">
    <property type="entry name" value="PROTEIN-GLUTAMINE GAMMA-GLUTAMYLTRANSFERASE"/>
    <property type="match status" value="1"/>
</dbReference>
<feature type="transmembrane region" description="Helical" evidence="2">
    <location>
        <begin position="203"/>
        <end position="223"/>
    </location>
</feature>
<dbReference type="KEGG" id="tfl:RPIT_03965"/>
<dbReference type="InterPro" id="IPR052901">
    <property type="entry name" value="Bact_TGase-like"/>
</dbReference>
<feature type="transmembrane region" description="Helical" evidence="2">
    <location>
        <begin position="163"/>
        <end position="183"/>
    </location>
</feature>
<dbReference type="SUPFAM" id="SSF54001">
    <property type="entry name" value="Cysteine proteinases"/>
    <property type="match status" value="1"/>
</dbReference>
<feature type="transmembrane region" description="Helical" evidence="2">
    <location>
        <begin position="59"/>
        <end position="78"/>
    </location>
</feature>
<feature type="transmembrane region" description="Helical" evidence="2">
    <location>
        <begin position="7"/>
        <end position="27"/>
    </location>
</feature>
<dbReference type="RefSeq" id="WP_077340846.1">
    <property type="nucleotide sequence ID" value="NZ_CP019605.1"/>
</dbReference>
<feature type="transmembrane region" description="Helical" evidence="2">
    <location>
        <begin position="114"/>
        <end position="133"/>
    </location>
</feature>
<keyword evidence="2" id="KW-0812">Transmembrane</keyword>
<evidence type="ECO:0000313" key="4">
    <source>
        <dbReference type="Proteomes" id="UP000188324"/>
    </source>
</evidence>
<dbReference type="AlphaFoldDB" id="A0A1Q2CDE6"/>
<keyword evidence="2" id="KW-0472">Membrane</keyword>
<dbReference type="EMBL" id="CP019605">
    <property type="protein sequence ID" value="AQP44075.1"/>
    <property type="molecule type" value="Genomic_DNA"/>
</dbReference>
<proteinExistence type="predicted"/>
<accession>A0A1Q2CDE6</accession>
<dbReference type="Pfam" id="PF11992">
    <property type="entry name" value="TgpA_N"/>
    <property type="match status" value="1"/>
</dbReference>
<dbReference type="SMART" id="SM00460">
    <property type="entry name" value="TGc"/>
    <property type="match status" value="1"/>
</dbReference>
<evidence type="ECO:0000256" key="2">
    <source>
        <dbReference type="SAM" id="Phobius"/>
    </source>
</evidence>
<dbReference type="PANTHER" id="PTHR42736">
    <property type="entry name" value="PROTEIN-GLUTAMINE GAMMA-GLUTAMYLTRANSFERASE"/>
    <property type="match status" value="1"/>
</dbReference>
<dbReference type="STRING" id="1610493.RPIT_03965"/>
<organism evidence="3 4">
    <name type="scientific">Tessaracoccus flavus</name>
    <dbReference type="NCBI Taxonomy" id="1610493"/>
    <lineage>
        <taxon>Bacteria</taxon>
        <taxon>Bacillati</taxon>
        <taxon>Actinomycetota</taxon>
        <taxon>Actinomycetes</taxon>
        <taxon>Propionibacteriales</taxon>
        <taxon>Propionibacteriaceae</taxon>
        <taxon>Tessaracoccus</taxon>
    </lineage>
</organism>
<dbReference type="Gene3D" id="3.10.620.30">
    <property type="match status" value="1"/>
</dbReference>
<sequence>MRFSYHPLTSVVIAVAVWLGLLPLRTMLQDHTFLYEAILPLGVSAVVGLALAALRSPRALTLLAQFVGVAGVVAWRGLSLAEGPEPAAALRDLTLAGTAAIRTGVPPLEPQPGLAWLILLLTATLVLVVELLVNGLEQPAWAIAPLALSFGIAALVIREDLPWPHVVPALAGFLMVLASVTGVHGDAVGRASRATAHHLSRMVAAAAIGAAALGVSLAAAPLAPLGEKQPWAEAGNDGPIQLSDPTVRLEEDLRRPSDRPVLTYRTDDGEPIYLRTVALPELTTGGARLLPMRLSRFGMENAYSYPGDEVEVEVQMAEVPSEYLPVPFAVDSIDAAGNWSYDPDTMAVVASGPERSQQTVGLEYSVVSTVVNASRDQIAAAEAGADVDPTNTTIPNGLTPGVTELTAQVVASSTTAGEKALAIQSWLRSDAFAYTLDAPSTTSTDAISAFLTADRAGYCIHFAAAMITMARIEGIPARMAVGFTPGQQLEDGSYEVTSHDAHAWPELFLEPLGWVPFEPTPAFEGPGDYTDPADQAPAEPSPDPSAPAEPSEPAEPSPSPTASPSAPATPQSDPGSSVPGWVPALLWTLGGLVLLGLPALVRIGLRSWRLRGGQDPGAAADAAWREVEDLFVDHGRSWPHGSPVPAAEAASDGLPASAASSLMSLAHTVERSRFARAGAPADDVASHVRAVRSGLAETTDRWRQWRAVLVPPSLFRRRRPARPGS</sequence>
<keyword evidence="2" id="KW-1133">Transmembrane helix</keyword>
<evidence type="ECO:0000256" key="1">
    <source>
        <dbReference type="SAM" id="MobiDB-lite"/>
    </source>
</evidence>
<feature type="compositionally biased region" description="Low complexity" evidence="1">
    <location>
        <begin position="562"/>
        <end position="574"/>
    </location>
</feature>
<keyword evidence="4" id="KW-1185">Reference proteome</keyword>
<dbReference type="InterPro" id="IPR038765">
    <property type="entry name" value="Papain-like_cys_pep_sf"/>
</dbReference>
<gene>
    <name evidence="3" type="ORF">RPIT_03965</name>
</gene>
<name>A0A1Q2CDE6_9ACTN</name>
<dbReference type="InterPro" id="IPR002931">
    <property type="entry name" value="Transglutaminase-like"/>
</dbReference>
<feature type="transmembrane region" description="Helical" evidence="2">
    <location>
        <begin position="140"/>
        <end position="157"/>
    </location>
</feature>
<dbReference type="Pfam" id="PF01841">
    <property type="entry name" value="Transglut_core"/>
    <property type="match status" value="1"/>
</dbReference>
<dbReference type="Proteomes" id="UP000188324">
    <property type="component" value="Chromosome"/>
</dbReference>
<feature type="region of interest" description="Disordered" evidence="1">
    <location>
        <begin position="520"/>
        <end position="577"/>
    </location>
</feature>
<dbReference type="OrthoDB" id="9804023at2"/>
<protein>
    <submittedName>
        <fullName evidence="3">Uncharacterized protein</fullName>
    </submittedName>
</protein>
<dbReference type="InterPro" id="IPR021878">
    <property type="entry name" value="TgpA_N"/>
</dbReference>